<dbReference type="PROSITE" id="PS51257">
    <property type="entry name" value="PROKAR_LIPOPROTEIN"/>
    <property type="match status" value="1"/>
</dbReference>
<keyword evidence="3" id="KW-1185">Reference proteome</keyword>
<dbReference type="InterPro" id="IPR013830">
    <property type="entry name" value="SGNH_hydro"/>
</dbReference>
<evidence type="ECO:0000313" key="2">
    <source>
        <dbReference type="EMBL" id="APG28379.1"/>
    </source>
</evidence>
<dbReference type="PANTHER" id="PTHR30383">
    <property type="entry name" value="THIOESTERASE 1/PROTEASE 1/LYSOPHOSPHOLIPASE L1"/>
    <property type="match status" value="1"/>
</dbReference>
<dbReference type="PROSITE" id="PS01098">
    <property type="entry name" value="LIPASE_GDSL_SER"/>
    <property type="match status" value="1"/>
</dbReference>
<dbReference type="Pfam" id="PF13472">
    <property type="entry name" value="Lipase_GDSL_2"/>
    <property type="match status" value="1"/>
</dbReference>
<dbReference type="STRING" id="1842532.A7E78_11275"/>
<accession>A0A1L3GR07</accession>
<name>A0A1L3GR07_9BACT</name>
<dbReference type="Proteomes" id="UP000182517">
    <property type="component" value="Chromosome"/>
</dbReference>
<dbReference type="Gene3D" id="3.40.50.1110">
    <property type="entry name" value="SGNH hydrolase"/>
    <property type="match status" value="1"/>
</dbReference>
<dbReference type="KEGG" id="pef:A7E78_11275"/>
<dbReference type="InterPro" id="IPR051532">
    <property type="entry name" value="Ester_Hydrolysis_Enzymes"/>
</dbReference>
<dbReference type="SUPFAM" id="SSF52266">
    <property type="entry name" value="SGNH hydrolase"/>
    <property type="match status" value="1"/>
</dbReference>
<dbReference type="AlphaFoldDB" id="A0A1L3GR07"/>
<dbReference type="GO" id="GO:0004622">
    <property type="term" value="F:phosphatidylcholine lysophospholipase activity"/>
    <property type="evidence" value="ECO:0007669"/>
    <property type="project" value="TreeGrafter"/>
</dbReference>
<dbReference type="OrthoDB" id="9786188at2"/>
<dbReference type="EMBL" id="CP015519">
    <property type="protein sequence ID" value="APG28379.1"/>
    <property type="molecule type" value="Genomic_DNA"/>
</dbReference>
<dbReference type="RefSeq" id="WP_072284408.1">
    <property type="nucleotide sequence ID" value="NZ_CP015519.1"/>
</dbReference>
<dbReference type="CDD" id="cd01822">
    <property type="entry name" value="Lysophospholipase_L1_like"/>
    <property type="match status" value="1"/>
</dbReference>
<protein>
    <submittedName>
        <fullName evidence="2">Arylesterase</fullName>
    </submittedName>
</protein>
<feature type="domain" description="SGNH hydrolase-type esterase" evidence="1">
    <location>
        <begin position="41"/>
        <end position="191"/>
    </location>
</feature>
<reference evidence="2 3" key="1">
    <citation type="journal article" date="2017" name="Genome Announc.">
        <title>Complete Genome Sequences of Two Acetylene-Fermenting Pelobacter acetylenicus Strains.</title>
        <authorList>
            <person name="Sutton J.M."/>
            <person name="Baesman S.M."/>
            <person name="Fierst J.L."/>
            <person name="Poret-Peterson A.T."/>
            <person name="Oremland R.S."/>
            <person name="Dunlap D.S."/>
            <person name="Akob D.M."/>
        </authorList>
    </citation>
    <scope>NUCLEOTIDE SEQUENCE [LARGE SCALE GENOMIC DNA]</scope>
    <source>
        <strain evidence="2 3">SFB93</strain>
    </source>
</reference>
<sequence>MKGTPSRLTLFICLGLLLFLAGCRDRTPRLTPLEPGALILAFGDSLTAGNGAGRGASYPAVLEQLTGYRTINAGHPGELSGEGLQRLPDLLQRYRPDLVILCHGGNDLLRRHDPALTAANLRSMIEAVRNTEAEIILIGVPKPGLWLRAAPFYQEIADEYRIPCNIEILPDILASRELKSDTIHPNAAGYRQLAETLAELIDQASHN</sequence>
<evidence type="ECO:0000313" key="3">
    <source>
        <dbReference type="Proteomes" id="UP000182517"/>
    </source>
</evidence>
<proteinExistence type="predicted"/>
<dbReference type="GO" id="GO:0006629">
    <property type="term" value="P:lipid metabolic process"/>
    <property type="evidence" value="ECO:0007669"/>
    <property type="project" value="InterPro"/>
</dbReference>
<organism evidence="2 3">
    <name type="scientific">Syntrophotalea acetylenivorans</name>
    <dbReference type="NCBI Taxonomy" id="1842532"/>
    <lineage>
        <taxon>Bacteria</taxon>
        <taxon>Pseudomonadati</taxon>
        <taxon>Thermodesulfobacteriota</taxon>
        <taxon>Desulfuromonadia</taxon>
        <taxon>Desulfuromonadales</taxon>
        <taxon>Syntrophotaleaceae</taxon>
        <taxon>Syntrophotalea</taxon>
    </lineage>
</organism>
<evidence type="ECO:0000259" key="1">
    <source>
        <dbReference type="Pfam" id="PF13472"/>
    </source>
</evidence>
<dbReference type="InterPro" id="IPR008265">
    <property type="entry name" value="Lipase_GDSL_AS"/>
</dbReference>
<dbReference type="InterPro" id="IPR036514">
    <property type="entry name" value="SGNH_hydro_sf"/>
</dbReference>
<gene>
    <name evidence="2" type="ORF">A7E78_11275</name>
</gene>
<dbReference type="PANTHER" id="PTHR30383:SF24">
    <property type="entry name" value="THIOESTERASE 1_PROTEASE 1_LYSOPHOSPHOLIPASE L1"/>
    <property type="match status" value="1"/>
</dbReference>